<evidence type="ECO:0000313" key="2">
    <source>
        <dbReference type="EMBL" id="CAD7266593.1"/>
    </source>
</evidence>
<keyword evidence="1" id="KW-1133">Transmembrane helix</keyword>
<gene>
    <name evidence="2" type="ORF">TSIB3V08_LOCUS10609</name>
</gene>
<dbReference type="EMBL" id="OC007261">
    <property type="protein sequence ID" value="CAD7266593.1"/>
    <property type="molecule type" value="Genomic_DNA"/>
</dbReference>
<feature type="transmembrane region" description="Helical" evidence="1">
    <location>
        <begin position="81"/>
        <end position="106"/>
    </location>
</feature>
<sequence>MPSDPGLLNPLRSPGSKNRYELNSENMSVALKYVSLQLQVLRNSTCLYPLQVLDFLHDWSDPNLLEASWPCEMRAYWSKQLLPLVSLVRFLFTYVAPLMVVLGLVVNSLSFFVLNTPPLNNTNLSVYLRALALTDNSTLLVNVAMSLARAHIPAVSRLYMVLSITTFSDEVLDTTLLLVSLSLDELRVMNRPGRSSLTGISTNSREAIVSRLGIVMY</sequence>
<keyword evidence="1" id="KW-0812">Transmembrane</keyword>
<protein>
    <recommendedName>
        <fullName evidence="3">G-protein coupled receptors family 1 profile domain-containing protein</fullName>
    </recommendedName>
</protein>
<name>A0A7R9B587_TIMSH</name>
<dbReference type="AlphaFoldDB" id="A0A7R9B587"/>
<accession>A0A7R9B587</accession>
<reference evidence="2" key="1">
    <citation type="submission" date="2020-11" db="EMBL/GenBank/DDBJ databases">
        <authorList>
            <person name="Tran Van P."/>
        </authorList>
    </citation>
    <scope>NUCLEOTIDE SEQUENCE</scope>
</reference>
<organism evidence="2">
    <name type="scientific">Timema shepardi</name>
    <name type="common">Walking stick</name>
    <dbReference type="NCBI Taxonomy" id="629360"/>
    <lineage>
        <taxon>Eukaryota</taxon>
        <taxon>Metazoa</taxon>
        <taxon>Ecdysozoa</taxon>
        <taxon>Arthropoda</taxon>
        <taxon>Hexapoda</taxon>
        <taxon>Insecta</taxon>
        <taxon>Pterygota</taxon>
        <taxon>Neoptera</taxon>
        <taxon>Polyneoptera</taxon>
        <taxon>Phasmatodea</taxon>
        <taxon>Timematodea</taxon>
        <taxon>Timematoidea</taxon>
        <taxon>Timematidae</taxon>
        <taxon>Timema</taxon>
    </lineage>
</organism>
<proteinExistence type="predicted"/>
<evidence type="ECO:0000256" key="1">
    <source>
        <dbReference type="SAM" id="Phobius"/>
    </source>
</evidence>
<keyword evidence="1" id="KW-0472">Membrane</keyword>
<evidence type="ECO:0008006" key="3">
    <source>
        <dbReference type="Google" id="ProtNLM"/>
    </source>
</evidence>